<dbReference type="EMBL" id="JQ994213">
    <property type="protein sequence ID" value="AFK74875.1"/>
    <property type="molecule type" value="mRNA"/>
</dbReference>
<feature type="region of interest" description="Disordered" evidence="8">
    <location>
        <begin position="1"/>
        <end position="34"/>
    </location>
</feature>
<dbReference type="AlphaFoldDB" id="I3V7W1"/>
<reference evidence="10" key="1">
    <citation type="journal article" date="2012" name="Mol. Biol. Evol.">
        <title>Molecular signatures of the three stem cell lineages in hydra and the emergence of stem cell function at the base of multicellularity.</title>
        <authorList>
            <person name="Hemmrich G."/>
            <person name="Khalturin K."/>
            <person name="Boehm A.M."/>
            <person name="Puchert M."/>
            <person name="Anton-Erxleben F."/>
            <person name="Wittlieb J."/>
            <person name="Klostermeier U.C."/>
            <person name="Rosenstiel P."/>
            <person name="Oberg H.H."/>
            <person name="Domazet-Loso T."/>
            <person name="Sugimoto T."/>
            <person name="Niwa H."/>
            <person name="Bosch T.C."/>
        </authorList>
    </citation>
    <scope>NUCLEOTIDE SEQUENCE</scope>
    <source>
        <strain evidence="10">AEP</strain>
    </source>
</reference>
<evidence type="ECO:0000313" key="12">
    <source>
        <dbReference type="RefSeq" id="XP_065647871.1"/>
    </source>
</evidence>
<dbReference type="GO" id="GO:0000981">
    <property type="term" value="F:DNA-binding transcription factor activity, RNA polymerase II-specific"/>
    <property type="evidence" value="ECO:0007669"/>
    <property type="project" value="TreeGrafter"/>
</dbReference>
<organism evidence="10">
    <name type="scientific">Hydra vulgaris</name>
    <name type="common">Hydra</name>
    <name type="synonym">Hydra attenuata</name>
    <dbReference type="NCBI Taxonomy" id="6087"/>
    <lineage>
        <taxon>Eukaryota</taxon>
        <taxon>Metazoa</taxon>
        <taxon>Cnidaria</taxon>
        <taxon>Hydrozoa</taxon>
        <taxon>Hydroidolina</taxon>
        <taxon>Anthoathecata</taxon>
        <taxon>Aplanulata</taxon>
        <taxon>Hydridae</taxon>
        <taxon>Hydra</taxon>
    </lineage>
</organism>
<evidence type="ECO:0000256" key="7">
    <source>
        <dbReference type="PROSITE-ProRule" id="PRU00042"/>
    </source>
</evidence>
<dbReference type="OrthoDB" id="4748970at2759"/>
<dbReference type="GO" id="GO:0008270">
    <property type="term" value="F:zinc ion binding"/>
    <property type="evidence" value="ECO:0007669"/>
    <property type="project" value="UniProtKB-KW"/>
</dbReference>
<dbReference type="GeneID" id="100202986"/>
<evidence type="ECO:0000313" key="11">
    <source>
        <dbReference type="Proteomes" id="UP001652625"/>
    </source>
</evidence>
<feature type="domain" description="C2H2-type" evidence="9">
    <location>
        <begin position="417"/>
        <end position="446"/>
    </location>
</feature>
<dbReference type="Gene3D" id="3.30.160.60">
    <property type="entry name" value="Classic Zinc Finger"/>
    <property type="match status" value="3"/>
</dbReference>
<comment type="subcellular location">
    <subcellularLocation>
        <location evidence="1">Nucleus</location>
    </subcellularLocation>
</comment>
<dbReference type="InterPro" id="IPR043359">
    <property type="entry name" value="GLI-like"/>
</dbReference>
<evidence type="ECO:0000256" key="1">
    <source>
        <dbReference type="ARBA" id="ARBA00004123"/>
    </source>
</evidence>
<dbReference type="PROSITE" id="PS00028">
    <property type="entry name" value="ZINC_FINGER_C2H2_1"/>
    <property type="match status" value="2"/>
</dbReference>
<dbReference type="Proteomes" id="UP001652625">
    <property type="component" value="Chromosome 02"/>
</dbReference>
<sequence length="576" mass="66797">MSCSHSENPSGNVDEVRFKTNERGETDSEEKRNEGYAKINDIKQTVLYQTNNINERNGIEFCNSSLPRNCNNFLSSFNETLKIERLNNSNKNEMVSNVSNHLQEQILQNSICKKEQDQQLLTTEAGIHSTIVELETFTAKENLEEKKIEDNKMLNTFELSSNEMSAMELKETVNLKEQEVVHGYSIDYFLEKTHECILKQNEATKTYFSQEFQPFNGENIFDERLNTIKYSSDKNREKVAKNNEIPGLPPITWNLPNDVSFLNSHSIVSPHLLRASPFYSTSHLYPFVPFPSPIFSSQIVPLPPTISLGGGSTSYISELNQIDYFRRRPPPCLWIINCSTCSRPEIEVVCNRQFETISEIVYHISDMHLNNLNNSIGNSNEQYYYCFWKDCLRSMKPFRARYKLVNHIRVHTGERPFLCHFPSCGKRFARSENLKIHKRVHSGERPFICEYSSCLRRFTNSSDRKKHMHTHTPGKDFVTSTPPKKSKKLNKHYRKCISSNEDAHNNFYIKNDGLKQEITENRCPEKIVTDYQIMNSTECVSNMLCIKSNPIIQDLENTINHRLHQVGEKKLEKIIG</sequence>
<keyword evidence="4 7" id="KW-0863">Zinc-finger</keyword>
<evidence type="ECO:0000256" key="3">
    <source>
        <dbReference type="ARBA" id="ARBA00022737"/>
    </source>
</evidence>
<dbReference type="PROSITE" id="PS50157">
    <property type="entry name" value="ZINC_FINGER_C2H2_2"/>
    <property type="match status" value="3"/>
</dbReference>
<feature type="compositionally biased region" description="Polar residues" evidence="8">
    <location>
        <begin position="1"/>
        <end position="11"/>
    </location>
</feature>
<keyword evidence="11" id="KW-1185">Reference proteome</keyword>
<reference evidence="11 12" key="2">
    <citation type="submission" date="2025-05" db="UniProtKB">
        <authorList>
            <consortium name="RefSeq"/>
        </authorList>
    </citation>
    <scope>NUCLEOTIDE SEQUENCE [LARGE SCALE GENOMIC DNA]</scope>
</reference>
<evidence type="ECO:0000256" key="5">
    <source>
        <dbReference type="ARBA" id="ARBA00022833"/>
    </source>
</evidence>
<dbReference type="FunFam" id="3.30.160.60:FF:000125">
    <property type="entry name" value="Putative zinc finger protein 143"/>
    <property type="match status" value="1"/>
</dbReference>
<proteinExistence type="evidence at transcript level"/>
<dbReference type="SUPFAM" id="SSF57667">
    <property type="entry name" value="beta-beta-alpha zinc fingers"/>
    <property type="match status" value="2"/>
</dbReference>
<evidence type="ECO:0000259" key="9">
    <source>
        <dbReference type="PROSITE" id="PS50157"/>
    </source>
</evidence>
<evidence type="ECO:0000313" key="10">
    <source>
        <dbReference type="EMBL" id="AFK74875.1"/>
    </source>
</evidence>
<dbReference type="InterPro" id="IPR036236">
    <property type="entry name" value="Znf_C2H2_sf"/>
</dbReference>
<accession>I3V7W1</accession>
<protein>
    <submittedName>
        <fullName evidence="10">Transcription factor Zic2</fullName>
    </submittedName>
    <submittedName>
        <fullName evidence="12">Uncharacterized protein LOC100202986 isoform X1</fullName>
    </submittedName>
</protein>
<evidence type="ECO:0000256" key="8">
    <source>
        <dbReference type="SAM" id="MobiDB-lite"/>
    </source>
</evidence>
<keyword evidence="3" id="KW-0677">Repeat</keyword>
<dbReference type="InterPro" id="IPR056436">
    <property type="entry name" value="Znf-C2H2_ZIC1-5/GLI1-3-like"/>
</dbReference>
<evidence type="ECO:0000256" key="6">
    <source>
        <dbReference type="ARBA" id="ARBA00023242"/>
    </source>
</evidence>
<dbReference type="GO" id="GO:0005634">
    <property type="term" value="C:nucleus"/>
    <property type="evidence" value="ECO:0007669"/>
    <property type="project" value="UniProtKB-SubCell"/>
</dbReference>
<dbReference type="PANTHER" id="PTHR45718:SF4">
    <property type="entry name" value="TRANSCRIPTIONAL ACTIVATOR CUBITUS INTERRUPTUS"/>
    <property type="match status" value="1"/>
</dbReference>
<feature type="domain" description="C2H2-type" evidence="9">
    <location>
        <begin position="389"/>
        <end position="416"/>
    </location>
</feature>
<keyword evidence="6" id="KW-0539">Nucleus</keyword>
<dbReference type="PANTHER" id="PTHR45718">
    <property type="entry name" value="TRANSCRIPTIONAL ACTIVATOR CUBITUS INTERRUPTUS"/>
    <property type="match status" value="1"/>
</dbReference>
<gene>
    <name evidence="12" type="primary">LOC100202986</name>
</gene>
<dbReference type="SMART" id="SM00355">
    <property type="entry name" value="ZnF_C2H2"/>
    <property type="match status" value="4"/>
</dbReference>
<dbReference type="InterPro" id="IPR013087">
    <property type="entry name" value="Znf_C2H2_type"/>
</dbReference>
<dbReference type="GO" id="GO:0000978">
    <property type="term" value="F:RNA polymerase II cis-regulatory region sequence-specific DNA binding"/>
    <property type="evidence" value="ECO:0007669"/>
    <property type="project" value="TreeGrafter"/>
</dbReference>
<dbReference type="RefSeq" id="XP_065647871.1">
    <property type="nucleotide sequence ID" value="XM_065791799.1"/>
</dbReference>
<name>I3V7W1_HYDVU</name>
<feature type="domain" description="C2H2-type" evidence="9">
    <location>
        <begin position="447"/>
        <end position="476"/>
    </location>
</feature>
<evidence type="ECO:0000256" key="4">
    <source>
        <dbReference type="ARBA" id="ARBA00022771"/>
    </source>
</evidence>
<feature type="region of interest" description="Disordered" evidence="8">
    <location>
        <begin position="463"/>
        <end position="487"/>
    </location>
</feature>
<keyword evidence="5" id="KW-0862">Zinc</keyword>
<keyword evidence="2" id="KW-0479">Metal-binding</keyword>
<feature type="compositionally biased region" description="Basic and acidic residues" evidence="8">
    <location>
        <begin position="14"/>
        <end position="34"/>
    </location>
</feature>
<evidence type="ECO:0000256" key="2">
    <source>
        <dbReference type="ARBA" id="ARBA00022723"/>
    </source>
</evidence>
<dbReference type="FunFam" id="3.30.160.60:FF:000031">
    <property type="entry name" value="GLI family zinc finger 3"/>
    <property type="match status" value="1"/>
</dbReference>
<dbReference type="Pfam" id="PF23561">
    <property type="entry name" value="zf-C2H2_15"/>
    <property type="match status" value="1"/>
</dbReference>